<dbReference type="EMBL" id="CM046122">
    <property type="protein sequence ID" value="KAI8423611.1"/>
    <property type="molecule type" value="Genomic_DNA"/>
</dbReference>
<accession>A0ACC0JHH9</accession>
<evidence type="ECO:0000313" key="2">
    <source>
        <dbReference type="Proteomes" id="UP001064048"/>
    </source>
</evidence>
<sequence>MKFIYVFAALLVAVAAQEYYENYEPQSFVDNSEYQYRLDQLRKQRDRKRPRRDVTGSIPIGQDGKLIGTLGSTARGGLFGQGGYEHNIINDDRGRLAAQAYGTRVLGPTRDSTHLGSKLTWQDSNSMASIDASKRLGGRARVDVDAGGRWEPFKNSELTAGGYYSHREGRPSDYGGRANFEYRF</sequence>
<dbReference type="Proteomes" id="UP001064048">
    <property type="component" value="Chromosome 22"/>
</dbReference>
<organism evidence="1 2">
    <name type="scientific">Choristoneura fumiferana</name>
    <name type="common">Spruce budworm moth</name>
    <name type="synonym">Archips fumiferana</name>
    <dbReference type="NCBI Taxonomy" id="7141"/>
    <lineage>
        <taxon>Eukaryota</taxon>
        <taxon>Metazoa</taxon>
        <taxon>Ecdysozoa</taxon>
        <taxon>Arthropoda</taxon>
        <taxon>Hexapoda</taxon>
        <taxon>Insecta</taxon>
        <taxon>Pterygota</taxon>
        <taxon>Neoptera</taxon>
        <taxon>Endopterygota</taxon>
        <taxon>Lepidoptera</taxon>
        <taxon>Glossata</taxon>
        <taxon>Ditrysia</taxon>
        <taxon>Tortricoidea</taxon>
        <taxon>Tortricidae</taxon>
        <taxon>Tortricinae</taxon>
        <taxon>Choristoneura</taxon>
    </lineage>
</organism>
<comment type="caution">
    <text evidence="1">The sequence shown here is derived from an EMBL/GenBank/DDBJ whole genome shotgun (WGS) entry which is preliminary data.</text>
</comment>
<reference evidence="1 2" key="1">
    <citation type="journal article" date="2022" name="Genome Biol. Evol.">
        <title>The Spruce Budworm Genome: Reconstructing the Evolutionary History of Antifreeze Proteins.</title>
        <authorList>
            <person name="Beliveau C."/>
            <person name="Gagne P."/>
            <person name="Picq S."/>
            <person name="Vernygora O."/>
            <person name="Keeling C.I."/>
            <person name="Pinkney K."/>
            <person name="Doucet D."/>
            <person name="Wen F."/>
            <person name="Johnston J.S."/>
            <person name="Maaroufi H."/>
            <person name="Boyle B."/>
            <person name="Laroche J."/>
            <person name="Dewar K."/>
            <person name="Juretic N."/>
            <person name="Blackburn G."/>
            <person name="Nisole A."/>
            <person name="Brunet B."/>
            <person name="Brandao M."/>
            <person name="Lumley L."/>
            <person name="Duan J."/>
            <person name="Quan G."/>
            <person name="Lucarotti C.J."/>
            <person name="Roe A.D."/>
            <person name="Sperling F.A.H."/>
            <person name="Levesque R.C."/>
            <person name="Cusson M."/>
        </authorList>
    </citation>
    <scope>NUCLEOTIDE SEQUENCE [LARGE SCALE GENOMIC DNA]</scope>
    <source>
        <strain evidence="1">Glfc:IPQL:Cfum</strain>
    </source>
</reference>
<keyword evidence="2" id="KW-1185">Reference proteome</keyword>
<name>A0ACC0JHH9_CHOFU</name>
<gene>
    <name evidence="1" type="ORF">MSG28_012679</name>
</gene>
<evidence type="ECO:0000313" key="1">
    <source>
        <dbReference type="EMBL" id="KAI8423611.1"/>
    </source>
</evidence>
<proteinExistence type="predicted"/>
<protein>
    <submittedName>
        <fullName evidence="1">Uncharacterized protein</fullName>
    </submittedName>
</protein>